<keyword evidence="2" id="KW-0732">Signal</keyword>
<name>A0ABR9SJW2_9BURK</name>
<sequence length="167" mass="17887">MKPFLPTLSLAAALALGAGLAHAQLKPPKGDGTAPAPAATPAAPAAAAGPSHPEEQAAARLAAAGWLTLLDRRDWGRAWESSARMFRDTVPLDAWMESIPKVRGPMGTLVQRDPVESNFRTSLPGRPEGEYVSVIFRSHFSDRDVAEVVTTVHEPDGKWRVTGYSPR</sequence>
<dbReference type="EMBL" id="JADDOJ010000118">
    <property type="protein sequence ID" value="MBE7942654.1"/>
    <property type="molecule type" value="Genomic_DNA"/>
</dbReference>
<evidence type="ECO:0000256" key="2">
    <source>
        <dbReference type="SAM" id="SignalP"/>
    </source>
</evidence>
<protein>
    <submittedName>
        <fullName evidence="3">DUF4019 domain-containing protein</fullName>
    </submittedName>
</protein>
<dbReference type="RefSeq" id="WP_193782202.1">
    <property type="nucleotide sequence ID" value="NZ_JADDOJ010000118.1"/>
</dbReference>
<evidence type="ECO:0000313" key="4">
    <source>
        <dbReference type="Proteomes" id="UP000715965"/>
    </source>
</evidence>
<feature type="region of interest" description="Disordered" evidence="1">
    <location>
        <begin position="26"/>
        <end position="56"/>
    </location>
</feature>
<gene>
    <name evidence="3" type="ORF">IM725_18955</name>
</gene>
<feature type="compositionally biased region" description="Low complexity" evidence="1">
    <location>
        <begin position="32"/>
        <end position="50"/>
    </location>
</feature>
<feature type="signal peptide" evidence="2">
    <location>
        <begin position="1"/>
        <end position="23"/>
    </location>
</feature>
<reference evidence="3 4" key="1">
    <citation type="submission" date="2020-10" db="EMBL/GenBank/DDBJ databases">
        <title>Draft genome of Ramlibacter aquaticus LMG 30558.</title>
        <authorList>
            <person name="Props R."/>
        </authorList>
    </citation>
    <scope>NUCLEOTIDE SEQUENCE [LARGE SCALE GENOMIC DNA]</scope>
    <source>
        <strain evidence="3 4">LMG 30558</strain>
    </source>
</reference>
<dbReference type="Proteomes" id="UP000715965">
    <property type="component" value="Unassembled WGS sequence"/>
</dbReference>
<dbReference type="InterPro" id="IPR025091">
    <property type="entry name" value="DUF4019"/>
</dbReference>
<accession>A0ABR9SJW2</accession>
<feature type="chain" id="PRO_5047013839" evidence="2">
    <location>
        <begin position="24"/>
        <end position="167"/>
    </location>
</feature>
<evidence type="ECO:0000256" key="1">
    <source>
        <dbReference type="SAM" id="MobiDB-lite"/>
    </source>
</evidence>
<proteinExistence type="predicted"/>
<dbReference type="Pfam" id="PF13211">
    <property type="entry name" value="DUF4019"/>
    <property type="match status" value="1"/>
</dbReference>
<keyword evidence="4" id="KW-1185">Reference proteome</keyword>
<evidence type="ECO:0000313" key="3">
    <source>
        <dbReference type="EMBL" id="MBE7942654.1"/>
    </source>
</evidence>
<organism evidence="3 4">
    <name type="scientific">Ramlibacter aquaticus</name>
    <dbReference type="NCBI Taxonomy" id="2780094"/>
    <lineage>
        <taxon>Bacteria</taxon>
        <taxon>Pseudomonadati</taxon>
        <taxon>Pseudomonadota</taxon>
        <taxon>Betaproteobacteria</taxon>
        <taxon>Burkholderiales</taxon>
        <taxon>Comamonadaceae</taxon>
        <taxon>Ramlibacter</taxon>
    </lineage>
</organism>
<comment type="caution">
    <text evidence="3">The sequence shown here is derived from an EMBL/GenBank/DDBJ whole genome shotgun (WGS) entry which is preliminary data.</text>
</comment>